<keyword evidence="1" id="KW-1133">Transmembrane helix</keyword>
<protein>
    <submittedName>
        <fullName evidence="2">Uncharacterized protein</fullName>
    </submittedName>
</protein>
<organism evidence="2 3">
    <name type="scientific">Aquisphaera giovannonii</name>
    <dbReference type="NCBI Taxonomy" id="406548"/>
    <lineage>
        <taxon>Bacteria</taxon>
        <taxon>Pseudomonadati</taxon>
        <taxon>Planctomycetota</taxon>
        <taxon>Planctomycetia</taxon>
        <taxon>Isosphaerales</taxon>
        <taxon>Isosphaeraceae</taxon>
        <taxon>Aquisphaera</taxon>
    </lineage>
</organism>
<dbReference type="Proteomes" id="UP000324233">
    <property type="component" value="Chromosome"/>
</dbReference>
<dbReference type="EMBL" id="CP042997">
    <property type="protein sequence ID" value="QEH34632.1"/>
    <property type="molecule type" value="Genomic_DNA"/>
</dbReference>
<evidence type="ECO:0000313" key="2">
    <source>
        <dbReference type="EMBL" id="QEH34632.1"/>
    </source>
</evidence>
<feature type="transmembrane region" description="Helical" evidence="1">
    <location>
        <begin position="116"/>
        <end position="136"/>
    </location>
</feature>
<evidence type="ECO:0000256" key="1">
    <source>
        <dbReference type="SAM" id="Phobius"/>
    </source>
</evidence>
<gene>
    <name evidence="2" type="ORF">OJF2_31730</name>
</gene>
<reference evidence="2 3" key="1">
    <citation type="submission" date="2019-08" db="EMBL/GenBank/DDBJ databases">
        <title>Deep-cultivation of Planctomycetes and their phenomic and genomic characterization uncovers novel biology.</title>
        <authorList>
            <person name="Wiegand S."/>
            <person name="Jogler M."/>
            <person name="Boedeker C."/>
            <person name="Pinto D."/>
            <person name="Vollmers J."/>
            <person name="Rivas-Marin E."/>
            <person name="Kohn T."/>
            <person name="Peeters S.H."/>
            <person name="Heuer A."/>
            <person name="Rast P."/>
            <person name="Oberbeckmann S."/>
            <person name="Bunk B."/>
            <person name="Jeske O."/>
            <person name="Meyerdierks A."/>
            <person name="Storesund J.E."/>
            <person name="Kallscheuer N."/>
            <person name="Luecker S."/>
            <person name="Lage O.M."/>
            <person name="Pohl T."/>
            <person name="Merkel B.J."/>
            <person name="Hornburger P."/>
            <person name="Mueller R.-W."/>
            <person name="Bruemmer F."/>
            <person name="Labrenz M."/>
            <person name="Spormann A.M."/>
            <person name="Op den Camp H."/>
            <person name="Overmann J."/>
            <person name="Amann R."/>
            <person name="Jetten M.S.M."/>
            <person name="Mascher T."/>
            <person name="Medema M.H."/>
            <person name="Devos D.P."/>
            <person name="Kaster A.-K."/>
            <person name="Ovreas L."/>
            <person name="Rohde M."/>
            <person name="Galperin M.Y."/>
            <person name="Jogler C."/>
        </authorList>
    </citation>
    <scope>NUCLEOTIDE SEQUENCE [LARGE SCALE GENOMIC DNA]</scope>
    <source>
        <strain evidence="2 3">OJF2</strain>
    </source>
</reference>
<name>A0A5B9W1U9_9BACT</name>
<dbReference type="KEGG" id="agv:OJF2_31730"/>
<evidence type="ECO:0000313" key="3">
    <source>
        <dbReference type="Proteomes" id="UP000324233"/>
    </source>
</evidence>
<proteinExistence type="predicted"/>
<accession>A0A5B9W1U9</accession>
<sequence length="224" mass="23928">MPRFTIKRLMLAVAGIGVALGLVQAYPFVAIAAFYAVLLAGASWLPARARPRIARWGFLAAATWLNASMLVFFAYQPVLHNSIYLFASSLIFLPIVPGLGMAWAAGGQGRVRWTRAAIVACACGLAFSMIATHWPLRLAFGLSSPALNRLADRVEAGGAIAPGERAGLYRVFGTTALTGDTAIIIDPDPGGISAFVRRPGPARGSSRDWLDDGPGGRWWFLDQD</sequence>
<keyword evidence="1" id="KW-0812">Transmembrane</keyword>
<feature type="transmembrane region" description="Helical" evidence="1">
    <location>
        <begin position="82"/>
        <end position="104"/>
    </location>
</feature>
<dbReference type="RefSeq" id="WP_148594525.1">
    <property type="nucleotide sequence ID" value="NZ_CP042997.1"/>
</dbReference>
<feature type="transmembrane region" description="Helical" evidence="1">
    <location>
        <begin position="56"/>
        <end position="76"/>
    </location>
</feature>
<keyword evidence="1" id="KW-0472">Membrane</keyword>
<dbReference type="OrthoDB" id="284224at2"/>
<keyword evidence="3" id="KW-1185">Reference proteome</keyword>
<dbReference type="AlphaFoldDB" id="A0A5B9W1U9"/>